<dbReference type="AlphaFoldDB" id="A0A8W7Q2U6"/>
<sequence length="210" mass="22438">LEQSVSIVSSSQGPGPMTIDRDLQQPSESEQYAIRSDILSSTDGDLVVKSPTIESMSGKSFDDNMSNPEYDALLLGTAGGQPMSQALGADDNAAEDEGSDAKLTADGAGTVATATKDQAAESARRAKKIDRKYARLSADLGPEALLDKNQEYDEAISQIKDEVSMLQSEYSKMSWDESVSMTTGDFGSSTPDNDLQGEIAFDDKSTEKEE</sequence>
<feature type="compositionally biased region" description="Polar residues" evidence="1">
    <location>
        <begin position="52"/>
        <end position="67"/>
    </location>
</feature>
<organism evidence="2">
    <name type="scientific">Anopheles coluzzii</name>
    <name type="common">African malaria mosquito</name>
    <dbReference type="NCBI Taxonomy" id="1518534"/>
    <lineage>
        <taxon>Eukaryota</taxon>
        <taxon>Metazoa</taxon>
        <taxon>Ecdysozoa</taxon>
        <taxon>Arthropoda</taxon>
        <taxon>Hexapoda</taxon>
        <taxon>Insecta</taxon>
        <taxon>Pterygota</taxon>
        <taxon>Neoptera</taxon>
        <taxon>Endopterygota</taxon>
        <taxon>Diptera</taxon>
        <taxon>Nematocera</taxon>
        <taxon>Culicoidea</taxon>
        <taxon>Culicidae</taxon>
        <taxon>Anophelinae</taxon>
        <taxon>Anopheles</taxon>
    </lineage>
</organism>
<feature type="region of interest" description="Disordered" evidence="1">
    <location>
        <begin position="1"/>
        <end position="31"/>
    </location>
</feature>
<reference evidence="2" key="1">
    <citation type="submission" date="2022-08" db="UniProtKB">
        <authorList>
            <consortium name="EnsemblMetazoa"/>
        </authorList>
    </citation>
    <scope>IDENTIFICATION</scope>
</reference>
<accession>A0A8W7Q2U6</accession>
<feature type="compositionally biased region" description="Basic and acidic residues" evidence="1">
    <location>
        <begin position="201"/>
        <end position="210"/>
    </location>
</feature>
<evidence type="ECO:0000313" key="2">
    <source>
        <dbReference type="EnsemblMetazoa" id="ACOM041944-PA.1"/>
    </source>
</evidence>
<dbReference type="EnsemblMetazoa" id="ACOM041944-RA">
    <property type="protein sequence ID" value="ACOM041944-PA.1"/>
    <property type="gene ID" value="ACOM041944"/>
</dbReference>
<name>A0A8W7Q2U6_ANOCL</name>
<feature type="compositionally biased region" description="Polar residues" evidence="1">
    <location>
        <begin position="1"/>
        <end position="13"/>
    </location>
</feature>
<dbReference type="Proteomes" id="UP000075882">
    <property type="component" value="Unassembled WGS sequence"/>
</dbReference>
<feature type="compositionally biased region" description="Polar residues" evidence="1">
    <location>
        <begin position="168"/>
        <end position="193"/>
    </location>
</feature>
<protein>
    <submittedName>
        <fullName evidence="2">Uncharacterized protein</fullName>
    </submittedName>
</protein>
<feature type="region of interest" description="Disordered" evidence="1">
    <location>
        <begin position="168"/>
        <end position="210"/>
    </location>
</feature>
<feature type="region of interest" description="Disordered" evidence="1">
    <location>
        <begin position="50"/>
        <end position="107"/>
    </location>
</feature>
<dbReference type="VEuPathDB" id="VectorBase:ACON2_030750"/>
<evidence type="ECO:0000256" key="1">
    <source>
        <dbReference type="SAM" id="MobiDB-lite"/>
    </source>
</evidence>
<proteinExistence type="predicted"/>